<evidence type="ECO:0000313" key="4">
    <source>
        <dbReference type="Proteomes" id="UP001233535"/>
    </source>
</evidence>
<evidence type="ECO:0000313" key="3">
    <source>
        <dbReference type="EMBL" id="MDR0182585.1"/>
    </source>
</evidence>
<organism evidence="3 4">
    <name type="scientific">Lysobacter arvi</name>
    <dbReference type="NCBI Taxonomy" id="3038776"/>
    <lineage>
        <taxon>Bacteria</taxon>
        <taxon>Pseudomonadati</taxon>
        <taxon>Pseudomonadota</taxon>
        <taxon>Gammaproteobacteria</taxon>
        <taxon>Lysobacterales</taxon>
        <taxon>Lysobacteraceae</taxon>
        <taxon>Lysobacter</taxon>
    </lineage>
</organism>
<comment type="caution">
    <text evidence="3">The sequence shown here is derived from an EMBL/GenBank/DDBJ whole genome shotgun (WGS) entry which is preliminary data.</text>
</comment>
<feature type="transmembrane region" description="Helical" evidence="2">
    <location>
        <begin position="15"/>
        <end position="38"/>
    </location>
</feature>
<accession>A0ABU1CED0</accession>
<sequence>MNRTVWQLQRARWRLGTIGVLAVVVLLFAVVVALVEIAPLQRDIAHRRADLEQRSAVIAHPPPPQPEQATDPGSADDRFSVFLHSFHAIAKKNGLDIPQVVYQPAGADAAPVRRYLLEATFNTTYPQFRVFLQDLRRLPGVRVEHLAVSRGDIGSTQLEIRMQCSFLVEVPA</sequence>
<dbReference type="Proteomes" id="UP001233535">
    <property type="component" value="Unassembled WGS sequence"/>
</dbReference>
<protein>
    <recommendedName>
        <fullName evidence="5">Type II secretion system protein M</fullName>
    </recommendedName>
</protein>
<dbReference type="RefSeq" id="WP_309261708.1">
    <property type="nucleotide sequence ID" value="NZ_JARUHG010000001.1"/>
</dbReference>
<dbReference type="EMBL" id="JARUHG010000001">
    <property type="protein sequence ID" value="MDR0182585.1"/>
    <property type="molecule type" value="Genomic_DNA"/>
</dbReference>
<evidence type="ECO:0000256" key="2">
    <source>
        <dbReference type="SAM" id="Phobius"/>
    </source>
</evidence>
<gene>
    <name evidence="3" type="ORF">P8609_06320</name>
</gene>
<evidence type="ECO:0000256" key="1">
    <source>
        <dbReference type="SAM" id="MobiDB-lite"/>
    </source>
</evidence>
<keyword evidence="2" id="KW-0812">Transmembrane</keyword>
<reference evidence="3 4" key="1">
    <citation type="submission" date="2023-04" db="EMBL/GenBank/DDBJ databases">
        <title>Lysobacter sp. strain UC isolated from soil sample.</title>
        <authorList>
            <person name="Choksket S."/>
            <person name="Harshvardhan F."/>
            <person name="Rana R."/>
            <person name="Patil P.B."/>
            <person name="Korpole S."/>
        </authorList>
    </citation>
    <scope>NUCLEOTIDE SEQUENCE [LARGE SCALE GENOMIC DNA]</scope>
    <source>
        <strain evidence="3 4">UC</strain>
    </source>
</reference>
<keyword evidence="2" id="KW-1133">Transmembrane helix</keyword>
<name>A0ABU1CED0_9GAMM</name>
<keyword evidence="2" id="KW-0472">Membrane</keyword>
<keyword evidence="4" id="KW-1185">Reference proteome</keyword>
<proteinExistence type="predicted"/>
<evidence type="ECO:0008006" key="5">
    <source>
        <dbReference type="Google" id="ProtNLM"/>
    </source>
</evidence>
<feature type="region of interest" description="Disordered" evidence="1">
    <location>
        <begin position="55"/>
        <end position="74"/>
    </location>
</feature>
<dbReference type="InterPro" id="IPR014717">
    <property type="entry name" value="Transl_elong_EF1B/ribsomal_bS6"/>
</dbReference>
<dbReference type="Gene3D" id="3.30.70.60">
    <property type="match status" value="1"/>
</dbReference>